<sequence>MFNSLYLPFRKWLKRGHRKDSRIEKIKETNEKKVKKKEKKSIKKKTKNTIKVHLLTLPIKKESSAFNYRGVWKLIDPFKFKKQPKFSDALHEAWRKLTGLTIDPEIDGTDFLLESLVKVIKEKIDKDIFLMKCTENVLIKTGRKTTVSDMITRVINKDSNETLVPGEEEIEKNLVPRP</sequence>
<gene>
    <name evidence="1" type="ORF">MEDL_3340</name>
</gene>
<dbReference type="EMBL" id="CAJPWZ010000190">
    <property type="protein sequence ID" value="CAG2187894.1"/>
    <property type="molecule type" value="Genomic_DNA"/>
</dbReference>
<organism evidence="1 2">
    <name type="scientific">Mytilus edulis</name>
    <name type="common">Blue mussel</name>
    <dbReference type="NCBI Taxonomy" id="6550"/>
    <lineage>
        <taxon>Eukaryota</taxon>
        <taxon>Metazoa</taxon>
        <taxon>Spiralia</taxon>
        <taxon>Lophotrochozoa</taxon>
        <taxon>Mollusca</taxon>
        <taxon>Bivalvia</taxon>
        <taxon>Autobranchia</taxon>
        <taxon>Pteriomorphia</taxon>
        <taxon>Mytilida</taxon>
        <taxon>Mytiloidea</taxon>
        <taxon>Mytilidae</taxon>
        <taxon>Mytilinae</taxon>
        <taxon>Mytilus</taxon>
    </lineage>
</organism>
<dbReference type="OrthoDB" id="10605417at2759"/>
<dbReference type="Proteomes" id="UP000683360">
    <property type="component" value="Unassembled WGS sequence"/>
</dbReference>
<accession>A0A8S3PVC8</accession>
<evidence type="ECO:0000313" key="2">
    <source>
        <dbReference type="Proteomes" id="UP000683360"/>
    </source>
</evidence>
<comment type="caution">
    <text evidence="1">The sequence shown here is derived from an EMBL/GenBank/DDBJ whole genome shotgun (WGS) entry which is preliminary data.</text>
</comment>
<protein>
    <submittedName>
        <fullName evidence="1">Uncharacterized protein</fullName>
    </submittedName>
</protein>
<reference evidence="1" key="1">
    <citation type="submission" date="2021-03" db="EMBL/GenBank/DDBJ databases">
        <authorList>
            <person name="Bekaert M."/>
        </authorList>
    </citation>
    <scope>NUCLEOTIDE SEQUENCE</scope>
</reference>
<proteinExistence type="predicted"/>
<name>A0A8S3PVC8_MYTED</name>
<keyword evidence="2" id="KW-1185">Reference proteome</keyword>
<dbReference type="AlphaFoldDB" id="A0A8S3PVC8"/>
<evidence type="ECO:0000313" key="1">
    <source>
        <dbReference type="EMBL" id="CAG2187894.1"/>
    </source>
</evidence>